<dbReference type="SMART" id="SM00882">
    <property type="entry name" value="CoA_trans"/>
    <property type="match status" value="1"/>
</dbReference>
<reference evidence="5 6" key="1">
    <citation type="submission" date="2018-06" db="EMBL/GenBank/DDBJ databases">
        <authorList>
            <consortium name="Pathogen Informatics"/>
            <person name="Doyle S."/>
        </authorList>
    </citation>
    <scope>NUCLEOTIDE SEQUENCE [LARGE SCALE GENOMIC DNA]</scope>
    <source>
        <strain evidence="5 6">NCTC12413</strain>
    </source>
</reference>
<dbReference type="EMBL" id="UGZE01000001">
    <property type="protein sequence ID" value="SUJ08320.1"/>
    <property type="molecule type" value="Genomic_DNA"/>
</dbReference>
<dbReference type="PANTHER" id="PTHR43293">
    <property type="entry name" value="ACETATE COA-TRANSFERASE YDIF"/>
    <property type="match status" value="1"/>
</dbReference>
<evidence type="ECO:0000313" key="7">
    <source>
        <dbReference type="Proteomes" id="UP000321598"/>
    </source>
</evidence>
<dbReference type="PANTHER" id="PTHR43293:SF1">
    <property type="entry name" value="ACETATE COA-TRANSFERASE YDIF"/>
    <property type="match status" value="1"/>
</dbReference>
<keyword evidence="2 3" id="KW-0808">Transferase</keyword>
<dbReference type="Gene3D" id="3.40.1080.10">
    <property type="entry name" value="Glutaconate Coenzyme A-transferase"/>
    <property type="match status" value="2"/>
</dbReference>
<dbReference type="OrthoDB" id="9805230at2"/>
<sequence>MKVIPLNELHTIIKNDDVIALAALSVANLPAELLKHMTKQHDDTGKLTGLTFMLANDISNYADGIDLDALVERGMIKRLIMSIITASPATVNAIKHDALEAYFIPQGVMTTHYRSATSASPGMITKIGLNTTADPRYQGGKANDRTTEDLVDLIEINKEQYLHYKFPNIDVALLRGTYADEKGNIYMHHETHLGEGFSVAAAAHNNNGTVIVQVKAIVANGSFNPNEVFIPSELVDYVVVNKDPKYHKQVMQKYYDPALAGHYRIASMTQPQLDLTDKKLILRRAAQFLTQDDVVSVGFGINNDLSQLLIEEKVTEAVQLNIDTGTYGGLLGSGMQYGMNYNLDAKMRHDMTWDFIYNGGIDIAFLSFGEVDADGNVNVSLLGDKMNGCGGFIDISQTVKTIIFSGKLVVGGQLNIQDDHITIAQEGTPSKFVDTVQHIDFNANYARSLGQTVYYVTERAVFQLVEDGIELIEIAPGVDLQHDVLDKLSFQPLIADKLHTIDSNIYRQHWGMLYKSL</sequence>
<dbReference type="STRING" id="1212545.SARL_05802"/>
<dbReference type="EC" id="2.8.3.9" evidence="5"/>
<dbReference type="InterPro" id="IPR014388">
    <property type="entry name" value="3-oxoacid_CoA-transferase"/>
</dbReference>
<evidence type="ECO:0000256" key="1">
    <source>
        <dbReference type="ARBA" id="ARBA00007154"/>
    </source>
</evidence>
<dbReference type="AlphaFoldDB" id="A0A380BW27"/>
<proteinExistence type="inferred from homology"/>
<dbReference type="GO" id="GO:0047371">
    <property type="term" value="F:butyrate-acetoacetate CoA-transferase activity"/>
    <property type="evidence" value="ECO:0007669"/>
    <property type="project" value="UniProtKB-EC"/>
</dbReference>
<evidence type="ECO:0000313" key="4">
    <source>
        <dbReference type="EMBL" id="GEQ00571.1"/>
    </source>
</evidence>
<protein>
    <submittedName>
        <fullName evidence="5">Acetyl-CoA transferase</fullName>
        <ecNumber evidence="5">2.8.3.9</ecNumber>
    </submittedName>
    <submittedName>
        <fullName evidence="4">Acyl CoA:acetate/3-ketoacid CoA transferase</fullName>
    </submittedName>
</protein>
<name>A0A380BW27_9STAP</name>
<evidence type="ECO:0000313" key="6">
    <source>
        <dbReference type="Proteomes" id="UP000254956"/>
    </source>
</evidence>
<reference evidence="4 7" key="2">
    <citation type="submission" date="2019-07" db="EMBL/GenBank/DDBJ databases">
        <title>Whole genome shotgun sequence of Staphylococcus arlettae NBRC 109765.</title>
        <authorList>
            <person name="Hosoyama A."/>
            <person name="Uohara A."/>
            <person name="Ohji S."/>
            <person name="Ichikawa N."/>
        </authorList>
    </citation>
    <scope>NUCLEOTIDE SEQUENCE [LARGE SCALE GENOMIC DNA]</scope>
    <source>
        <strain evidence="4 7">NBRC 109765</strain>
    </source>
</reference>
<dbReference type="RefSeq" id="WP_002509891.1">
    <property type="nucleotide sequence ID" value="NZ_BKAV01000017.1"/>
</dbReference>
<dbReference type="Pfam" id="PF01144">
    <property type="entry name" value="CoA_trans"/>
    <property type="match status" value="1"/>
</dbReference>
<comment type="similarity">
    <text evidence="1 3">Belongs to the 3-oxoacid CoA-transferase family.</text>
</comment>
<dbReference type="PIRSF" id="PIRSF000858">
    <property type="entry name" value="SCOT-t"/>
    <property type="match status" value="1"/>
</dbReference>
<evidence type="ECO:0000256" key="2">
    <source>
        <dbReference type="ARBA" id="ARBA00022679"/>
    </source>
</evidence>
<organism evidence="5 6">
    <name type="scientific">Staphylococcus arlettae</name>
    <dbReference type="NCBI Taxonomy" id="29378"/>
    <lineage>
        <taxon>Bacteria</taxon>
        <taxon>Bacillati</taxon>
        <taxon>Bacillota</taxon>
        <taxon>Bacilli</taxon>
        <taxon>Bacillales</taxon>
        <taxon>Staphylococcaceae</taxon>
        <taxon>Staphylococcus</taxon>
    </lineage>
</organism>
<keyword evidence="7" id="KW-1185">Reference proteome</keyword>
<dbReference type="GO" id="GO:0046952">
    <property type="term" value="P:ketone body catabolic process"/>
    <property type="evidence" value="ECO:0007669"/>
    <property type="project" value="InterPro"/>
</dbReference>
<gene>
    <name evidence="5" type="primary">ctfA</name>
    <name evidence="5" type="ORF">NCTC12413_00259</name>
    <name evidence="4" type="ORF">SAR03_16080</name>
</gene>
<dbReference type="SUPFAM" id="SSF100950">
    <property type="entry name" value="NagB/RpiA/CoA transferase-like"/>
    <property type="match status" value="2"/>
</dbReference>
<accession>A0A380BW27</accession>
<dbReference type="InterPro" id="IPR037171">
    <property type="entry name" value="NagB/RpiA_transferase-like"/>
</dbReference>
<evidence type="ECO:0000256" key="3">
    <source>
        <dbReference type="PIRNR" id="PIRNR000858"/>
    </source>
</evidence>
<dbReference type="Proteomes" id="UP000254956">
    <property type="component" value="Unassembled WGS sequence"/>
</dbReference>
<dbReference type="InterPro" id="IPR004165">
    <property type="entry name" value="CoA_trans_fam_I"/>
</dbReference>
<evidence type="ECO:0000313" key="5">
    <source>
        <dbReference type="EMBL" id="SUJ08320.1"/>
    </source>
</evidence>
<dbReference type="Proteomes" id="UP000321598">
    <property type="component" value="Unassembled WGS sequence"/>
</dbReference>
<dbReference type="GeneID" id="97286605"/>
<dbReference type="EMBL" id="BKAV01000017">
    <property type="protein sequence ID" value="GEQ00571.1"/>
    <property type="molecule type" value="Genomic_DNA"/>
</dbReference>